<sequence>MGKDLYYDSESLKKIAESLKAASSDFSDVAKKIKDNPNPNFGLIYNWLLSDGYASAKQQTVRYANNMAAIFSSLAKKVSRAESTMSQLEQQNVKKINKLKERIDDVNDKFTTHHTSSTGTGSGNSDGSTTIQNTNNYTPSYTPSYAPSVNVSTGGSGGSSSGATSNGYVNAGYATEQTIQAGQSIQDDDVLPGDVDYTESHNDNSDNSNTDDTSSQQTNTGGTTIPPVPLPPNPNTDTGMTDDSGNRIDVDSDGDSQTDYSITMQDGVDLNAEATRQNGQTSLNITPDRTGASQWGNVTEGDKAGDFNIDTNGDGKADSTLHVDKGQKSQISFSEDENGKYVSVDFDHDGDADFSYRVEDDSDASIDDTAAGTDDGTSDDAGQWEGSMVDERFRQPVYGEEARFGDDDQALDDAWAEIAKNDPLGRSAEELRKQFEERDIVSWDDTDSDLGDIVSSGVNPSLRLYTTQPVTPKGGESWIR</sequence>
<feature type="region of interest" description="Disordered" evidence="1">
    <location>
        <begin position="183"/>
        <end position="261"/>
    </location>
</feature>
<feature type="compositionally biased region" description="Polar residues" evidence="1">
    <location>
        <begin position="131"/>
        <end position="142"/>
    </location>
</feature>
<evidence type="ECO:0000313" key="2">
    <source>
        <dbReference type="EMBL" id="KAB7788990.1"/>
    </source>
</evidence>
<feature type="compositionally biased region" description="Low complexity" evidence="1">
    <location>
        <begin position="113"/>
        <end position="130"/>
    </location>
</feature>
<dbReference type="EMBL" id="WBVT01000056">
    <property type="protein sequence ID" value="KAB7788990.1"/>
    <property type="molecule type" value="Genomic_DNA"/>
</dbReference>
<feature type="region of interest" description="Disordered" evidence="1">
    <location>
        <begin position="107"/>
        <end position="142"/>
    </location>
</feature>
<evidence type="ECO:0000256" key="1">
    <source>
        <dbReference type="SAM" id="MobiDB-lite"/>
    </source>
</evidence>
<name>A0A6I1GBL5_9BIFI</name>
<reference evidence="2 3" key="1">
    <citation type="submission" date="2019-09" db="EMBL/GenBank/DDBJ databases">
        <title>Characterization of the phylogenetic diversity of two novel species belonging to the genus Bifidobacterium: Bifidobacterium cebidarum sp. nov. and Bifidobacterium leontopitheci sp. nov.</title>
        <authorList>
            <person name="Lugli G.A."/>
            <person name="Duranti S."/>
            <person name="Milani C."/>
            <person name="Turroni F."/>
            <person name="Ventura M."/>
        </authorList>
    </citation>
    <scope>NUCLEOTIDE SEQUENCE [LARGE SCALE GENOMIC DNA]</scope>
    <source>
        <strain evidence="2 3">LMG 31471</strain>
    </source>
</reference>
<comment type="caution">
    <text evidence="2">The sequence shown here is derived from an EMBL/GenBank/DDBJ whole genome shotgun (WGS) entry which is preliminary data.</text>
</comment>
<dbReference type="AlphaFoldDB" id="A0A6I1GBL5"/>
<evidence type="ECO:0000313" key="3">
    <source>
        <dbReference type="Proteomes" id="UP000441772"/>
    </source>
</evidence>
<feature type="region of interest" description="Disordered" evidence="1">
    <location>
        <begin position="353"/>
        <end position="389"/>
    </location>
</feature>
<feature type="compositionally biased region" description="Basic and acidic residues" evidence="1">
    <location>
        <begin position="313"/>
        <end position="327"/>
    </location>
</feature>
<dbReference type="Proteomes" id="UP000441772">
    <property type="component" value="Unassembled WGS sequence"/>
</dbReference>
<accession>A0A6I1GBL5</accession>
<feature type="region of interest" description="Disordered" evidence="1">
    <location>
        <begin position="278"/>
        <end position="336"/>
    </location>
</feature>
<feature type="compositionally biased region" description="Polar residues" evidence="1">
    <location>
        <begin position="278"/>
        <end position="297"/>
    </location>
</feature>
<protein>
    <submittedName>
        <fullName evidence="2">Uncharacterized protein</fullName>
    </submittedName>
</protein>
<keyword evidence="3" id="KW-1185">Reference proteome</keyword>
<gene>
    <name evidence="2" type="ORF">F7D09_2047</name>
</gene>
<feature type="compositionally biased region" description="Low complexity" evidence="1">
    <location>
        <begin position="205"/>
        <end position="225"/>
    </location>
</feature>
<proteinExistence type="predicted"/>
<feature type="compositionally biased region" description="Low complexity" evidence="1">
    <location>
        <begin position="367"/>
        <end position="381"/>
    </location>
</feature>
<organism evidence="2 3">
    <name type="scientific">Bifidobacterium leontopitheci</name>
    <dbReference type="NCBI Taxonomy" id="2650774"/>
    <lineage>
        <taxon>Bacteria</taxon>
        <taxon>Bacillati</taxon>
        <taxon>Actinomycetota</taxon>
        <taxon>Actinomycetes</taxon>
        <taxon>Bifidobacteriales</taxon>
        <taxon>Bifidobacteriaceae</taxon>
        <taxon>Bifidobacterium</taxon>
    </lineage>
</organism>
<dbReference type="RefSeq" id="WP_152235445.1">
    <property type="nucleotide sequence ID" value="NZ_JBHSKZ010000007.1"/>
</dbReference>